<comment type="caution">
    <text evidence="1">The sequence shown here is derived from an EMBL/GenBank/DDBJ whole genome shotgun (WGS) entry which is preliminary data.</text>
</comment>
<proteinExistence type="predicted"/>
<keyword evidence="2" id="KW-1185">Reference proteome</keyword>
<name>A0ACC0D3S2_9PEZI</name>
<evidence type="ECO:0000313" key="1">
    <source>
        <dbReference type="EMBL" id="KAI6087360.1"/>
    </source>
</evidence>
<reference evidence="1 2" key="1">
    <citation type="journal article" date="2022" name="New Phytol.">
        <title>Ecological generalism drives hyperdiversity of secondary metabolite gene clusters in xylarialean endophytes.</title>
        <authorList>
            <person name="Franco M.E.E."/>
            <person name="Wisecaver J.H."/>
            <person name="Arnold A.E."/>
            <person name="Ju Y.M."/>
            <person name="Slot J.C."/>
            <person name="Ahrendt S."/>
            <person name="Moore L.P."/>
            <person name="Eastman K.E."/>
            <person name="Scott K."/>
            <person name="Konkel Z."/>
            <person name="Mondo S.J."/>
            <person name="Kuo A."/>
            <person name="Hayes R.D."/>
            <person name="Haridas S."/>
            <person name="Andreopoulos B."/>
            <person name="Riley R."/>
            <person name="LaButti K."/>
            <person name="Pangilinan J."/>
            <person name="Lipzen A."/>
            <person name="Amirebrahimi M."/>
            <person name="Yan J."/>
            <person name="Adam C."/>
            <person name="Keymanesh K."/>
            <person name="Ng V."/>
            <person name="Louie K."/>
            <person name="Northen T."/>
            <person name="Drula E."/>
            <person name="Henrissat B."/>
            <person name="Hsieh H.M."/>
            <person name="Youens-Clark K."/>
            <person name="Lutzoni F."/>
            <person name="Miadlikowska J."/>
            <person name="Eastwood D.C."/>
            <person name="Hamelin R.C."/>
            <person name="Grigoriev I.V."/>
            <person name="U'Ren J.M."/>
        </authorList>
    </citation>
    <scope>NUCLEOTIDE SEQUENCE [LARGE SCALE GENOMIC DNA]</scope>
    <source>
        <strain evidence="1 2">ER1909</strain>
    </source>
</reference>
<dbReference type="Proteomes" id="UP001497680">
    <property type="component" value="Unassembled WGS sequence"/>
</dbReference>
<evidence type="ECO:0000313" key="2">
    <source>
        <dbReference type="Proteomes" id="UP001497680"/>
    </source>
</evidence>
<protein>
    <submittedName>
        <fullName evidence="1">Uncharacterized protein</fullName>
    </submittedName>
</protein>
<gene>
    <name evidence="1" type="ORF">F4821DRAFT_236287</name>
</gene>
<accession>A0ACC0D3S2</accession>
<dbReference type="EMBL" id="MU394308">
    <property type="protein sequence ID" value="KAI6087360.1"/>
    <property type="molecule type" value="Genomic_DNA"/>
</dbReference>
<organism evidence="1 2">
    <name type="scientific">Hypoxylon rubiginosum</name>
    <dbReference type="NCBI Taxonomy" id="110542"/>
    <lineage>
        <taxon>Eukaryota</taxon>
        <taxon>Fungi</taxon>
        <taxon>Dikarya</taxon>
        <taxon>Ascomycota</taxon>
        <taxon>Pezizomycotina</taxon>
        <taxon>Sordariomycetes</taxon>
        <taxon>Xylariomycetidae</taxon>
        <taxon>Xylariales</taxon>
        <taxon>Hypoxylaceae</taxon>
        <taxon>Hypoxylon</taxon>
    </lineage>
</organism>
<sequence length="359" mass="39232">MSFNPYIPSQYLPAQPARPALQDATNRVNQAPVLPPPGLKAAGQPRAVPAAKPVPKATNGRKRKSETSLEDDIAAYKQNLDHIPTEDMPLDWTCNQVRGKINRLIDSGIMKKGEFCKAIHCSPSGLSTFLSKRGSMDGQNSSVYTYAGNWFKQREVAGLKMPDVKKRQKTEAEATAAAAAAATGDSSGATAGSGGKTGRAAPPQTPAADISSVHLPGEETDEVPVYDTCDEIRKKINAHIKTPGLTAAQFCRDMYAQLHMPAVKCFQSKQLNDFRAKRGPNAGCTSRVFYAAYVYFEKKRIAEGKPKSQHRLDMESIWPDGFDLEYDGRAGVFVLGDERPTVDQYGQLHIERVGRSRFS</sequence>